<sequence length="39" mass="4208">MMTFLKAPFLKKPGWEGPKASQASAESAKVWAAEVEVVS</sequence>
<dbReference type="VEuPathDB" id="FungiDB:FOXG_19228"/>
<reference evidence="1" key="2">
    <citation type="journal article" date="2010" name="Nature">
        <title>Comparative genomics reveals mobile pathogenicity chromosomes in Fusarium.</title>
        <authorList>
            <person name="Ma L.J."/>
            <person name="van der Does H.C."/>
            <person name="Borkovich K.A."/>
            <person name="Coleman J.J."/>
            <person name="Daboussi M.J."/>
            <person name="Di Pietro A."/>
            <person name="Dufresne M."/>
            <person name="Freitag M."/>
            <person name="Grabherr M."/>
            <person name="Henrissat B."/>
            <person name="Houterman P.M."/>
            <person name="Kang S."/>
            <person name="Shim W.B."/>
            <person name="Woloshuk C."/>
            <person name="Xie X."/>
            <person name="Xu J.R."/>
            <person name="Antoniw J."/>
            <person name="Baker S.E."/>
            <person name="Bluhm B.H."/>
            <person name="Breakspear A."/>
            <person name="Brown D.W."/>
            <person name="Butchko R.A."/>
            <person name="Chapman S."/>
            <person name="Coulson R."/>
            <person name="Coutinho P.M."/>
            <person name="Danchin E.G."/>
            <person name="Diener A."/>
            <person name="Gale L.R."/>
            <person name="Gardiner D.M."/>
            <person name="Goff S."/>
            <person name="Hammond-Kosack K.E."/>
            <person name="Hilburn K."/>
            <person name="Hua-Van A."/>
            <person name="Jonkers W."/>
            <person name="Kazan K."/>
            <person name="Kodira C.D."/>
            <person name="Koehrsen M."/>
            <person name="Kumar L."/>
            <person name="Lee Y.H."/>
            <person name="Li L."/>
            <person name="Manners J.M."/>
            <person name="Miranda-Saavedra D."/>
            <person name="Mukherjee M."/>
            <person name="Park G."/>
            <person name="Park J."/>
            <person name="Park S.Y."/>
            <person name="Proctor R.H."/>
            <person name="Regev A."/>
            <person name="Ruiz-Roldan M.C."/>
            <person name="Sain D."/>
            <person name="Sakthikumar S."/>
            <person name="Sykes S."/>
            <person name="Schwartz D.C."/>
            <person name="Turgeon B.G."/>
            <person name="Wapinski I."/>
            <person name="Yoder O."/>
            <person name="Young S."/>
            <person name="Zeng Q."/>
            <person name="Zhou S."/>
            <person name="Galagan J."/>
            <person name="Cuomo C.A."/>
            <person name="Kistler H.C."/>
            <person name="Rep M."/>
        </authorList>
    </citation>
    <scope>NUCLEOTIDE SEQUENCE [LARGE SCALE GENOMIC DNA]</scope>
    <source>
        <strain evidence="1">4287</strain>
    </source>
</reference>
<dbReference type="RefSeq" id="XP_018242165.1">
    <property type="nucleotide sequence ID" value="XM_018399425.1"/>
</dbReference>
<dbReference type="AlphaFoldDB" id="A0A0J9UY84"/>
<reference evidence="1" key="1">
    <citation type="submission" date="2007-04" db="EMBL/GenBank/DDBJ databases">
        <authorList>
            <consortium name="The Broad Institute Genome Sequencing Platform"/>
            <person name="Birren B."/>
            <person name="Lander E."/>
            <person name="Galagan J."/>
            <person name="Nusbaum C."/>
            <person name="Devon K."/>
            <person name="Ma L.-J."/>
            <person name="Jaffe D."/>
            <person name="Butler J."/>
            <person name="Alvarez P."/>
            <person name="Gnerre S."/>
            <person name="Grabherr M."/>
            <person name="Kleber M."/>
            <person name="Mauceli E."/>
            <person name="Brockman W."/>
            <person name="MacCallum I.A."/>
            <person name="Young S."/>
            <person name="LaButti K."/>
            <person name="DeCaprio D."/>
            <person name="Crawford M."/>
            <person name="Koehrsen M."/>
            <person name="Engels R."/>
            <person name="Montgomery P."/>
            <person name="Pearson M."/>
            <person name="Howarth C."/>
            <person name="Larson L."/>
            <person name="White J."/>
            <person name="O'Leary S."/>
            <person name="Kodira C."/>
            <person name="Zeng Q."/>
            <person name="Yandava C."/>
            <person name="Alvarado L."/>
            <person name="Kistler C."/>
            <person name="Shim W.-B."/>
            <person name="Kang S."/>
            <person name="Woloshuk C."/>
        </authorList>
    </citation>
    <scope>NUCLEOTIDE SEQUENCE</scope>
    <source>
        <strain evidence="1">4287</strain>
    </source>
</reference>
<evidence type="ECO:0000313" key="2">
    <source>
        <dbReference type="Proteomes" id="UP000009097"/>
    </source>
</evidence>
<accession>A0A0J9UY84</accession>
<name>A0A0J9UY84_FUSO4</name>
<proteinExistence type="predicted"/>
<dbReference type="EMBL" id="DS231701">
    <property type="protein sequence ID" value="KNB04120.1"/>
    <property type="molecule type" value="Genomic_DNA"/>
</dbReference>
<organism evidence="1 2">
    <name type="scientific">Fusarium oxysporum f. sp. lycopersici (strain 4287 / CBS 123668 / FGSC 9935 / NRRL 34936)</name>
    <name type="common">Fusarium vascular wilt of tomato</name>
    <dbReference type="NCBI Taxonomy" id="426428"/>
    <lineage>
        <taxon>Eukaryota</taxon>
        <taxon>Fungi</taxon>
        <taxon>Dikarya</taxon>
        <taxon>Ascomycota</taxon>
        <taxon>Pezizomycotina</taxon>
        <taxon>Sordariomycetes</taxon>
        <taxon>Hypocreomycetidae</taxon>
        <taxon>Hypocreales</taxon>
        <taxon>Nectriaceae</taxon>
        <taxon>Fusarium</taxon>
        <taxon>Fusarium oxysporum species complex</taxon>
    </lineage>
</organism>
<dbReference type="GeneID" id="28959934"/>
<gene>
    <name evidence="1" type="ORF">FOXG_19228</name>
</gene>
<evidence type="ECO:0000313" key="1">
    <source>
        <dbReference type="EMBL" id="KNB04120.1"/>
    </source>
</evidence>
<dbReference type="KEGG" id="fox:FOXG_19228"/>
<protein>
    <submittedName>
        <fullName evidence="1">Uncharacterized protein</fullName>
    </submittedName>
</protein>
<dbReference type="Proteomes" id="UP000009097">
    <property type="component" value="Unassembled WGS sequence"/>
</dbReference>